<dbReference type="Pfam" id="PF02687">
    <property type="entry name" value="FtsX"/>
    <property type="match status" value="2"/>
</dbReference>
<accession>A0A2M7T7U0</accession>
<feature type="transmembrane region" description="Helical" evidence="7">
    <location>
        <begin position="817"/>
        <end position="840"/>
    </location>
</feature>
<reference evidence="11" key="1">
    <citation type="submission" date="2017-09" db="EMBL/GenBank/DDBJ databases">
        <title>Depth-based differentiation of microbial function through sediment-hosted aquifers and enrichment of novel symbionts in the deep terrestrial subsurface.</title>
        <authorList>
            <person name="Probst A.J."/>
            <person name="Ladd B."/>
            <person name="Jarett J.K."/>
            <person name="Geller-Mcgrath D.E."/>
            <person name="Sieber C.M.K."/>
            <person name="Emerson J.B."/>
            <person name="Anantharaman K."/>
            <person name="Thomas B.C."/>
            <person name="Malmstrom R."/>
            <person name="Stieglmeier M."/>
            <person name="Klingl A."/>
            <person name="Woyke T."/>
            <person name="Ryan C.M."/>
            <person name="Banfield J.F."/>
        </authorList>
    </citation>
    <scope>NUCLEOTIDE SEQUENCE [LARGE SCALE GENOMIC DNA]</scope>
</reference>
<dbReference type="GO" id="GO:0005886">
    <property type="term" value="C:plasma membrane"/>
    <property type="evidence" value="ECO:0007669"/>
    <property type="project" value="UniProtKB-SubCell"/>
</dbReference>
<evidence type="ECO:0000256" key="3">
    <source>
        <dbReference type="ARBA" id="ARBA00022692"/>
    </source>
</evidence>
<evidence type="ECO:0000259" key="8">
    <source>
        <dbReference type="Pfam" id="PF02687"/>
    </source>
</evidence>
<dbReference type="InterPro" id="IPR025857">
    <property type="entry name" value="MacB_PCD"/>
</dbReference>
<keyword evidence="2" id="KW-1003">Cell membrane</keyword>
<protein>
    <recommendedName>
        <fullName evidence="12">ABC transporter permease</fullName>
    </recommendedName>
</protein>
<dbReference type="PANTHER" id="PTHR30572:SF17">
    <property type="entry name" value="ABC3 TRANSPORTER PERMEASE PROTEIN DOMAIN-CONTAINING PROTEIN"/>
    <property type="match status" value="1"/>
</dbReference>
<evidence type="ECO:0000313" key="10">
    <source>
        <dbReference type="EMBL" id="PIZ38602.1"/>
    </source>
</evidence>
<feature type="domain" description="ABC3 transporter permease C-terminal" evidence="8">
    <location>
        <begin position="266"/>
        <end position="388"/>
    </location>
</feature>
<keyword evidence="3 7" id="KW-0812">Transmembrane</keyword>
<dbReference type="Pfam" id="PF12704">
    <property type="entry name" value="MacB_PCD"/>
    <property type="match status" value="2"/>
</dbReference>
<feature type="domain" description="ABC3 transporter permease C-terminal" evidence="8">
    <location>
        <begin position="734"/>
        <end position="849"/>
    </location>
</feature>
<dbReference type="Proteomes" id="UP000230956">
    <property type="component" value="Unassembled WGS sequence"/>
</dbReference>
<feature type="transmembrane region" description="Helical" evidence="7">
    <location>
        <begin position="262"/>
        <end position="283"/>
    </location>
</feature>
<dbReference type="PANTHER" id="PTHR30572">
    <property type="entry name" value="MEMBRANE COMPONENT OF TRANSPORTER-RELATED"/>
    <property type="match status" value="1"/>
</dbReference>
<comment type="subcellular location">
    <subcellularLocation>
        <location evidence="1">Cell membrane</location>
        <topology evidence="1">Multi-pass membrane protein</topology>
    </subcellularLocation>
</comment>
<feature type="transmembrane region" description="Helical" evidence="7">
    <location>
        <begin position="307"/>
        <end position="334"/>
    </location>
</feature>
<evidence type="ECO:0000256" key="1">
    <source>
        <dbReference type="ARBA" id="ARBA00004651"/>
    </source>
</evidence>
<keyword evidence="4 7" id="KW-1133">Transmembrane helix</keyword>
<dbReference type="AlphaFoldDB" id="A0A2M7T7U0"/>
<dbReference type="InterPro" id="IPR050250">
    <property type="entry name" value="Macrolide_Exporter_MacB"/>
</dbReference>
<evidence type="ECO:0000256" key="2">
    <source>
        <dbReference type="ARBA" id="ARBA00022475"/>
    </source>
</evidence>
<evidence type="ECO:0008006" key="12">
    <source>
        <dbReference type="Google" id="ProtNLM"/>
    </source>
</evidence>
<dbReference type="GO" id="GO:0022857">
    <property type="term" value="F:transmembrane transporter activity"/>
    <property type="evidence" value="ECO:0007669"/>
    <property type="project" value="TreeGrafter"/>
</dbReference>
<feature type="transmembrane region" description="Helical" evidence="7">
    <location>
        <begin position="362"/>
        <end position="386"/>
    </location>
</feature>
<comment type="caution">
    <text evidence="10">The sequence shown here is derived from an EMBL/GenBank/DDBJ whole genome shotgun (WGS) entry which is preliminary data.</text>
</comment>
<feature type="transmembrane region" description="Helical" evidence="7">
    <location>
        <begin position="497"/>
        <end position="516"/>
    </location>
</feature>
<evidence type="ECO:0000256" key="7">
    <source>
        <dbReference type="SAM" id="Phobius"/>
    </source>
</evidence>
<evidence type="ECO:0000259" key="9">
    <source>
        <dbReference type="Pfam" id="PF12704"/>
    </source>
</evidence>
<keyword evidence="5 7" id="KW-0472">Membrane</keyword>
<feature type="transmembrane region" description="Helical" evidence="7">
    <location>
        <begin position="28"/>
        <end position="47"/>
    </location>
</feature>
<organism evidence="10 11">
    <name type="scientific">Candidatus Aquicultor secundus</name>
    <dbReference type="NCBI Taxonomy" id="1973895"/>
    <lineage>
        <taxon>Bacteria</taxon>
        <taxon>Bacillati</taxon>
        <taxon>Actinomycetota</taxon>
        <taxon>Candidatus Aquicultoria</taxon>
        <taxon>Candidatus Aquicultorales</taxon>
        <taxon>Candidatus Aquicultoraceae</taxon>
        <taxon>Candidatus Aquicultor</taxon>
    </lineage>
</organism>
<feature type="domain" description="MacB-like periplasmic core" evidence="9">
    <location>
        <begin position="496"/>
        <end position="701"/>
    </location>
</feature>
<feature type="transmembrane region" description="Helical" evidence="7">
    <location>
        <begin position="783"/>
        <end position="805"/>
    </location>
</feature>
<evidence type="ECO:0000256" key="6">
    <source>
        <dbReference type="ARBA" id="ARBA00038076"/>
    </source>
</evidence>
<gene>
    <name evidence="10" type="ORF">COY37_05885</name>
</gene>
<sequence length="857" mass="92951">MRKWRSPVLTLFRTFNLRYLSKHKLRTATIIFGVSLGIIMVVATMLVNQSILRSYRSLIDTAAGKTGLQVMPNTRSGLPASMVDEVASVKGIKAAVPLVISDTLVSVKDKPDGGLLVYGIDPKKDTAARDYTFTKGRQIKAGETSSIVITKTWADENKLALGDRIGLVGVNGIEKLTIVGLLAETGPGHTNAGQFAVMDITAARYTFNRTGKVDQVDLILKADEKPETVQRRVKALLNGRAEVEIPSARGGDVQKSLDSMAYMLNLAAMLALFVGTFLIFNNLEISVEERRFGISTLRALGLGRRKIFSLVIAEAIMLGFIGSLFGTIVGAGLARVMSGGLTGYILTMEKIRATDFGLTPQILAMGLLMGPLVSALAAIGPATRMLNVAPLEALKPFETAWRPASSTWKLIVSALVFFTGIGIIIAVVALPSMSEGFARDPNQLRNLSMVSIFLSFLGSVLLMPHLLSSSIGRGSVHSFVLRTALDNLRRVPGRTSATVTGMMIALTMMIGMSALVTSMTRLLDDEFNKMLGWDILVQTTFFNGSANVPMTENFGKKLATVKGIKAMTTFTTGYLKINDNNVMLHVLDMNTYFDVNDLIPQDGKHEQMVRDLKKRGTIVVSTMLAKKFGYKKGDIVTLNTPSGKKPFKITALINYFSQEPGILIVGRGDYKEYWKDDAVDGFEMKLEKGQSIAATSKTIKDRWGKSHGIQVREGAEFKKQISGMISQAFSLNNLLVYIALIVAAFGIINSSLISILQRSRELSTLRALGARRRQIKNIIRNEGLIMGGVLGALLGVGLGKSLILVSANTYDLPLAFYVPWPAILIGFAVAIGFTGIGSAIPSKAALKREIVEGLSYE</sequence>
<evidence type="ECO:0000313" key="11">
    <source>
        <dbReference type="Proteomes" id="UP000230956"/>
    </source>
</evidence>
<evidence type="ECO:0000256" key="5">
    <source>
        <dbReference type="ARBA" id="ARBA00023136"/>
    </source>
</evidence>
<feature type="domain" description="MacB-like periplasmic core" evidence="9">
    <location>
        <begin position="27"/>
        <end position="235"/>
    </location>
</feature>
<dbReference type="InterPro" id="IPR003838">
    <property type="entry name" value="ABC3_permease_C"/>
</dbReference>
<feature type="transmembrane region" description="Helical" evidence="7">
    <location>
        <begin position="407"/>
        <end position="429"/>
    </location>
</feature>
<proteinExistence type="inferred from homology"/>
<name>A0A2M7T7U0_9ACTN</name>
<evidence type="ECO:0000256" key="4">
    <source>
        <dbReference type="ARBA" id="ARBA00022989"/>
    </source>
</evidence>
<dbReference type="EMBL" id="PFNG01000143">
    <property type="protein sequence ID" value="PIZ38602.1"/>
    <property type="molecule type" value="Genomic_DNA"/>
</dbReference>
<feature type="transmembrane region" description="Helical" evidence="7">
    <location>
        <begin position="734"/>
        <end position="756"/>
    </location>
</feature>
<feature type="transmembrane region" description="Helical" evidence="7">
    <location>
        <begin position="449"/>
        <end position="467"/>
    </location>
</feature>
<comment type="similarity">
    <text evidence="6">Belongs to the ABC-4 integral membrane protein family.</text>
</comment>